<comment type="caution">
    <text evidence="1">The sequence shown here is derived from an EMBL/GenBank/DDBJ whole genome shotgun (WGS) entry which is preliminary data.</text>
</comment>
<name>A0ACC5M8Y7_9PSED</name>
<organism evidence="1 2">
    <name type="scientific">Pseudomonas umsongensis</name>
    <dbReference type="NCBI Taxonomy" id="198618"/>
    <lineage>
        <taxon>Bacteria</taxon>
        <taxon>Pseudomonadati</taxon>
        <taxon>Pseudomonadota</taxon>
        <taxon>Gammaproteobacteria</taxon>
        <taxon>Pseudomonadales</taxon>
        <taxon>Pseudomonadaceae</taxon>
        <taxon>Pseudomonas</taxon>
    </lineage>
</organism>
<gene>
    <name evidence="1" type="ORF">FHR69_000995</name>
</gene>
<evidence type="ECO:0000313" key="1">
    <source>
        <dbReference type="EMBL" id="MBB2885129.1"/>
    </source>
</evidence>
<proteinExistence type="predicted"/>
<dbReference type="Proteomes" id="UP000589818">
    <property type="component" value="Unassembled WGS sequence"/>
</dbReference>
<sequence length="40" mass="4370">MPLPYLLPATSAFIQRAPRMLIGGDWVEAADGQTMPLRQG</sequence>
<accession>A0ACC5M8Y7</accession>
<protein>
    <submittedName>
        <fullName evidence="1">Uncharacterized protein</fullName>
    </submittedName>
</protein>
<evidence type="ECO:0000313" key="2">
    <source>
        <dbReference type="Proteomes" id="UP000589818"/>
    </source>
</evidence>
<keyword evidence="2" id="KW-1185">Reference proteome</keyword>
<dbReference type="EMBL" id="JACHVR010000001">
    <property type="protein sequence ID" value="MBB2885129.1"/>
    <property type="molecule type" value="Genomic_DNA"/>
</dbReference>
<reference evidence="1" key="1">
    <citation type="submission" date="2020-08" db="EMBL/GenBank/DDBJ databases">
        <title>Plant associated metagenomes--Microbial community diversity and host control of community assembly across model and emerging plant ecological genomics systems.</title>
        <authorList>
            <person name="Dangl J."/>
        </authorList>
    </citation>
    <scope>NUCLEOTIDE SEQUENCE</scope>
    <source>
        <strain evidence="1">KD5</strain>
    </source>
</reference>